<organism evidence="1">
    <name type="scientific">Rhizophora mucronata</name>
    <name type="common">Asiatic mangrove</name>
    <dbReference type="NCBI Taxonomy" id="61149"/>
    <lineage>
        <taxon>Eukaryota</taxon>
        <taxon>Viridiplantae</taxon>
        <taxon>Streptophyta</taxon>
        <taxon>Embryophyta</taxon>
        <taxon>Tracheophyta</taxon>
        <taxon>Spermatophyta</taxon>
        <taxon>Magnoliopsida</taxon>
        <taxon>eudicotyledons</taxon>
        <taxon>Gunneridae</taxon>
        <taxon>Pentapetalae</taxon>
        <taxon>rosids</taxon>
        <taxon>fabids</taxon>
        <taxon>Malpighiales</taxon>
        <taxon>Rhizophoraceae</taxon>
        <taxon>Rhizophora</taxon>
    </lineage>
</organism>
<dbReference type="EMBL" id="GGEC01086123">
    <property type="protein sequence ID" value="MBX66607.1"/>
    <property type="molecule type" value="Transcribed_RNA"/>
</dbReference>
<sequence>MALVWLISIFKNVRLQQGKCVPVSLLVFLLLDIIG</sequence>
<proteinExistence type="predicted"/>
<evidence type="ECO:0000313" key="1">
    <source>
        <dbReference type="EMBL" id="MBX66607.1"/>
    </source>
</evidence>
<protein>
    <submittedName>
        <fullName evidence="1">Uncharacterized protein</fullName>
    </submittedName>
</protein>
<name>A0A2P2QI66_RHIMU</name>
<accession>A0A2P2QI66</accession>
<reference evidence="1" key="1">
    <citation type="submission" date="2018-02" db="EMBL/GenBank/DDBJ databases">
        <title>Rhizophora mucronata_Transcriptome.</title>
        <authorList>
            <person name="Meera S.P."/>
            <person name="Sreeshan A."/>
            <person name="Augustine A."/>
        </authorList>
    </citation>
    <scope>NUCLEOTIDE SEQUENCE</scope>
    <source>
        <tissue evidence="1">Leaf</tissue>
    </source>
</reference>
<dbReference type="AlphaFoldDB" id="A0A2P2QI66"/>